<name>A1CV66_NEOFI</name>
<proteinExistence type="predicted"/>
<dbReference type="HOGENOM" id="CLU_2237291_0_0_1"/>
<protein>
    <submittedName>
        <fullName evidence="2">Uncharacterized protein</fullName>
    </submittedName>
</protein>
<feature type="compositionally biased region" description="Polar residues" evidence="1">
    <location>
        <begin position="62"/>
        <end position="72"/>
    </location>
</feature>
<dbReference type="EMBL" id="DS027684">
    <property type="protein sequence ID" value="EAW25643.1"/>
    <property type="molecule type" value="Genomic_DNA"/>
</dbReference>
<evidence type="ECO:0000313" key="3">
    <source>
        <dbReference type="Proteomes" id="UP000006702"/>
    </source>
</evidence>
<gene>
    <name evidence="2" type="ORF">NFIA_044620</name>
</gene>
<organism evidence="2 3">
    <name type="scientific">Neosartorya fischeri (strain ATCC 1020 / DSM 3700 / CBS 544.65 / FGSC A1164 / JCM 1740 / NRRL 181 / WB 181)</name>
    <name type="common">Aspergillus fischerianus</name>
    <dbReference type="NCBI Taxonomy" id="331117"/>
    <lineage>
        <taxon>Eukaryota</taxon>
        <taxon>Fungi</taxon>
        <taxon>Dikarya</taxon>
        <taxon>Ascomycota</taxon>
        <taxon>Pezizomycotina</taxon>
        <taxon>Eurotiomycetes</taxon>
        <taxon>Eurotiomycetidae</taxon>
        <taxon>Eurotiales</taxon>
        <taxon>Aspergillaceae</taxon>
        <taxon>Aspergillus</taxon>
        <taxon>Aspergillus subgen. Fumigati</taxon>
    </lineage>
</organism>
<dbReference type="Proteomes" id="UP000006702">
    <property type="component" value="Unassembled WGS sequence"/>
</dbReference>
<dbReference type="RefSeq" id="XP_001267540.1">
    <property type="nucleotide sequence ID" value="XM_001267539.1"/>
</dbReference>
<reference evidence="3" key="1">
    <citation type="journal article" date="2008" name="PLoS Genet.">
        <title>Genomic islands in the pathogenic filamentous fungus Aspergillus fumigatus.</title>
        <authorList>
            <person name="Fedorova N.D."/>
            <person name="Khaldi N."/>
            <person name="Joardar V.S."/>
            <person name="Maiti R."/>
            <person name="Amedeo P."/>
            <person name="Anderson M.J."/>
            <person name="Crabtree J."/>
            <person name="Silva J.C."/>
            <person name="Badger J.H."/>
            <person name="Albarraq A."/>
            <person name="Angiuoli S."/>
            <person name="Bussey H."/>
            <person name="Bowyer P."/>
            <person name="Cotty P.J."/>
            <person name="Dyer P.S."/>
            <person name="Egan A."/>
            <person name="Galens K."/>
            <person name="Fraser-Liggett C.M."/>
            <person name="Haas B.J."/>
            <person name="Inman J.M."/>
            <person name="Kent R."/>
            <person name="Lemieux S."/>
            <person name="Malavazi I."/>
            <person name="Orvis J."/>
            <person name="Roemer T."/>
            <person name="Ronning C.M."/>
            <person name="Sundaram J.P."/>
            <person name="Sutton G."/>
            <person name="Turner G."/>
            <person name="Venter J.C."/>
            <person name="White O.R."/>
            <person name="Whitty B.R."/>
            <person name="Youngman P."/>
            <person name="Wolfe K.H."/>
            <person name="Goldman G.H."/>
            <person name="Wortman J.R."/>
            <person name="Jiang B."/>
            <person name="Denning D.W."/>
            <person name="Nierman W.C."/>
        </authorList>
    </citation>
    <scope>NUCLEOTIDE SEQUENCE [LARGE SCALE GENOMIC DNA]</scope>
    <source>
        <strain evidence="3">ATCC 1020 / DSM 3700 / CBS 544.65 / FGSC A1164 / JCM 1740 / NRRL 181 / WB 181</strain>
    </source>
</reference>
<dbReference type="VEuPathDB" id="FungiDB:NFIA_044620"/>
<feature type="compositionally biased region" description="Low complexity" evidence="1">
    <location>
        <begin position="73"/>
        <end position="89"/>
    </location>
</feature>
<dbReference type="KEGG" id="nfi:NFIA_044620"/>
<sequence>MTMAVQGLNASMHAPEGANCSGGRRPNRGNGGRPPPDRGPGKVKKRGSSLLEVTALGPCSYKRTQPEGTTSQGTSAARAATPAGASRAAQEASHTIPAYRLGIPL</sequence>
<keyword evidence="3" id="KW-1185">Reference proteome</keyword>
<feature type="region of interest" description="Disordered" evidence="1">
    <location>
        <begin position="1"/>
        <end position="93"/>
    </location>
</feature>
<dbReference type="AlphaFoldDB" id="A1CV66"/>
<evidence type="ECO:0000256" key="1">
    <source>
        <dbReference type="SAM" id="MobiDB-lite"/>
    </source>
</evidence>
<accession>A1CV66</accession>
<dbReference type="GeneID" id="4594295"/>
<evidence type="ECO:0000313" key="2">
    <source>
        <dbReference type="EMBL" id="EAW25643.1"/>
    </source>
</evidence>